<proteinExistence type="predicted"/>
<evidence type="ECO:0000313" key="2">
    <source>
        <dbReference type="Proteomes" id="UP000800235"/>
    </source>
</evidence>
<comment type="caution">
    <text evidence="1">The sequence shown here is derived from an EMBL/GenBank/DDBJ whole genome shotgun (WGS) entry which is preliminary data.</text>
</comment>
<name>A0A9P4NNK3_9PEZI</name>
<keyword evidence="2" id="KW-1185">Reference proteome</keyword>
<gene>
    <name evidence="1" type="ORF">EJ08DRAFT_735539</name>
</gene>
<evidence type="ECO:0000313" key="1">
    <source>
        <dbReference type="EMBL" id="KAF2428777.1"/>
    </source>
</evidence>
<dbReference type="Proteomes" id="UP000800235">
    <property type="component" value="Unassembled WGS sequence"/>
</dbReference>
<dbReference type="AlphaFoldDB" id="A0A9P4NNK3"/>
<dbReference type="EMBL" id="MU007053">
    <property type="protein sequence ID" value="KAF2428777.1"/>
    <property type="molecule type" value="Genomic_DNA"/>
</dbReference>
<sequence length="250" mass="28798">MATSVRPHKTSFFDLARELRDQIYRFALEGMPRPEGAQSVNAPISHNPREAKPPNVAPNNFPLDAQISCPAHFNYIAANLTVNKQYYAEVSYVFYHEIYPKLHFVFTSPGIFNAFMRTVGIQHENFTGKLHLMWYVNNETERNRADYDAIHLTMVFIYARFDTKTESYGEFLLESTMHGNRVGEFFSPAVLDEAPRFAVQRMDRRISLKYLRCTDREAIAGGGLLLVEGELGVLGQIQSKWHEEIWKNGR</sequence>
<reference evidence="1" key="1">
    <citation type="journal article" date="2020" name="Stud. Mycol.">
        <title>101 Dothideomycetes genomes: a test case for predicting lifestyles and emergence of pathogens.</title>
        <authorList>
            <person name="Haridas S."/>
            <person name="Albert R."/>
            <person name="Binder M."/>
            <person name="Bloem J."/>
            <person name="Labutti K."/>
            <person name="Salamov A."/>
            <person name="Andreopoulos B."/>
            <person name="Baker S."/>
            <person name="Barry K."/>
            <person name="Bills G."/>
            <person name="Bluhm B."/>
            <person name="Cannon C."/>
            <person name="Castanera R."/>
            <person name="Culley D."/>
            <person name="Daum C."/>
            <person name="Ezra D."/>
            <person name="Gonzalez J."/>
            <person name="Henrissat B."/>
            <person name="Kuo A."/>
            <person name="Liang C."/>
            <person name="Lipzen A."/>
            <person name="Lutzoni F."/>
            <person name="Magnuson J."/>
            <person name="Mondo S."/>
            <person name="Nolan M."/>
            <person name="Ohm R."/>
            <person name="Pangilinan J."/>
            <person name="Park H.-J."/>
            <person name="Ramirez L."/>
            <person name="Alfaro M."/>
            <person name="Sun H."/>
            <person name="Tritt A."/>
            <person name="Yoshinaga Y."/>
            <person name="Zwiers L.-H."/>
            <person name="Turgeon B."/>
            <person name="Goodwin S."/>
            <person name="Spatafora J."/>
            <person name="Crous P."/>
            <person name="Grigoriev I."/>
        </authorList>
    </citation>
    <scope>NUCLEOTIDE SEQUENCE</scope>
    <source>
        <strain evidence="1">CBS 130266</strain>
    </source>
</reference>
<organism evidence="1 2">
    <name type="scientific">Tothia fuscella</name>
    <dbReference type="NCBI Taxonomy" id="1048955"/>
    <lineage>
        <taxon>Eukaryota</taxon>
        <taxon>Fungi</taxon>
        <taxon>Dikarya</taxon>
        <taxon>Ascomycota</taxon>
        <taxon>Pezizomycotina</taxon>
        <taxon>Dothideomycetes</taxon>
        <taxon>Pleosporomycetidae</taxon>
        <taxon>Venturiales</taxon>
        <taxon>Cylindrosympodiaceae</taxon>
        <taxon>Tothia</taxon>
    </lineage>
</organism>
<accession>A0A9P4NNK3</accession>
<protein>
    <submittedName>
        <fullName evidence="1">Uncharacterized protein</fullName>
    </submittedName>
</protein>